<keyword evidence="2" id="KW-1185">Reference proteome</keyword>
<evidence type="ECO:0000313" key="2">
    <source>
        <dbReference type="Proteomes" id="UP000186607"/>
    </source>
</evidence>
<comment type="caution">
    <text evidence="1">The sequence shown here is derived from an EMBL/GenBank/DDBJ whole genome shotgun (WGS) entry which is preliminary data.</text>
</comment>
<dbReference type="Proteomes" id="UP000186607">
    <property type="component" value="Unassembled WGS sequence"/>
</dbReference>
<proteinExistence type="predicted"/>
<dbReference type="AlphaFoldDB" id="A0A1U7P1A6"/>
<dbReference type="EMBL" id="MSTI01000048">
    <property type="protein sequence ID" value="OLV18953.1"/>
    <property type="molecule type" value="Genomic_DNA"/>
</dbReference>
<reference evidence="1 2" key="1">
    <citation type="submission" date="2017-01" db="EMBL/GenBank/DDBJ databases">
        <title>Genome Analysis of Deinococcus marmoris KOPRI26562.</title>
        <authorList>
            <person name="Kim J.H."/>
            <person name="Oh H.-M."/>
        </authorList>
    </citation>
    <scope>NUCLEOTIDE SEQUENCE [LARGE SCALE GENOMIC DNA]</scope>
    <source>
        <strain evidence="1 2">KOPRI26562</strain>
    </source>
</reference>
<name>A0A1U7P1A6_9DEIO</name>
<sequence>MLGRPEGLLLQDGHQHAHGLSLLKVGSKHSCTKSPGVYNPLRRTVPVLNEERQPALDSLVKGRRVQRQARDKQALEVVRCLVQQSGHPPSLVRDKEGHKQVRDAGPQHVPGASGQRVQISVESDGFRESHERGQSLGLLGQPGAQGEAVERQGALGREGLKEAALFRGEIMGFSEHQHDDPERLITQEHGHHRRGDHLHSKGGRGELRIGGRQGFLVLEVQGFTAVEAVFRGSERIERPVLPQGLFAFGIPLCGGHLQAVSRALTQQDNASQSLQGLQGGIQNNLEHICGDGRRCERFRHALQPVTQRWATEPAGGIGHRTP</sequence>
<organism evidence="1 2">
    <name type="scientific">Deinococcus marmoris</name>
    <dbReference type="NCBI Taxonomy" id="249408"/>
    <lineage>
        <taxon>Bacteria</taxon>
        <taxon>Thermotogati</taxon>
        <taxon>Deinococcota</taxon>
        <taxon>Deinococci</taxon>
        <taxon>Deinococcales</taxon>
        <taxon>Deinococcaceae</taxon>
        <taxon>Deinococcus</taxon>
    </lineage>
</organism>
<accession>A0A1U7P1A6</accession>
<evidence type="ECO:0000313" key="1">
    <source>
        <dbReference type="EMBL" id="OLV18953.1"/>
    </source>
</evidence>
<protein>
    <submittedName>
        <fullName evidence="1">Uncharacterized protein</fullName>
    </submittedName>
</protein>
<gene>
    <name evidence="1" type="ORF">BOO71_0004264</name>
</gene>